<evidence type="ECO:0000313" key="3">
    <source>
        <dbReference type="Proteomes" id="UP000006804"/>
    </source>
</evidence>
<sequence>MWKILFEQIDFTTANLIKALLEDNGVEVVIKSAKEFDPVIFGQGGMVQILVKEEDFEKAQQLLKEAQADEQNSSL</sequence>
<gene>
    <name evidence="2" type="ORF">Theth_1882</name>
</gene>
<keyword evidence="3" id="KW-1185">Reference proteome</keyword>
<dbReference type="EMBL" id="CP002351">
    <property type="protein sequence ID" value="AEH51923.1"/>
    <property type="molecule type" value="Genomic_DNA"/>
</dbReference>
<dbReference type="AlphaFoldDB" id="F7YWE5"/>
<dbReference type="PATRIC" id="fig|688269.3.peg.1941"/>
<organism evidence="2 3">
    <name type="scientific">Pseudothermotoga thermarum DSM 5069</name>
    <dbReference type="NCBI Taxonomy" id="688269"/>
    <lineage>
        <taxon>Bacteria</taxon>
        <taxon>Thermotogati</taxon>
        <taxon>Thermotogota</taxon>
        <taxon>Thermotogae</taxon>
        <taxon>Thermotogales</taxon>
        <taxon>Thermotogaceae</taxon>
        <taxon>Pseudothermotoga</taxon>
    </lineage>
</organism>
<dbReference type="HOGENOM" id="CLU_2685020_0_0_0"/>
<dbReference type="InterPro" id="IPR018551">
    <property type="entry name" value="DUF2007"/>
</dbReference>
<reference evidence="2 3" key="1">
    <citation type="submission" date="2010-11" db="EMBL/GenBank/DDBJ databases">
        <title>The complete genome of Thermotoga thermarum DSM 5069.</title>
        <authorList>
            <consortium name="US DOE Joint Genome Institute (JGI-PGF)"/>
            <person name="Lucas S."/>
            <person name="Copeland A."/>
            <person name="Lapidus A."/>
            <person name="Bruce D."/>
            <person name="Goodwin L."/>
            <person name="Pitluck S."/>
            <person name="Kyrpides N."/>
            <person name="Mavromatis K."/>
            <person name="Ivanova N."/>
            <person name="Zeytun A."/>
            <person name="Brettin T."/>
            <person name="Detter J.C."/>
            <person name="Tapia R."/>
            <person name="Han C."/>
            <person name="Land M."/>
            <person name="Hauser L."/>
            <person name="Markowitz V."/>
            <person name="Cheng J.-F."/>
            <person name="Hugenholtz P."/>
            <person name="Woyke T."/>
            <person name="Wu D."/>
            <person name="Spring S."/>
            <person name="Schroeder M."/>
            <person name="Brambilla E."/>
            <person name="Klenk H.-P."/>
            <person name="Eisen J.A."/>
        </authorList>
    </citation>
    <scope>NUCLEOTIDE SEQUENCE [LARGE SCALE GENOMIC DNA]</scope>
    <source>
        <strain evidence="2 3">DSM 5069</strain>
    </source>
</reference>
<accession>F7YWE5</accession>
<name>F7YWE5_9THEM</name>
<evidence type="ECO:0000313" key="2">
    <source>
        <dbReference type="EMBL" id="AEH51923.1"/>
    </source>
</evidence>
<proteinExistence type="predicted"/>
<evidence type="ECO:0000259" key="1">
    <source>
        <dbReference type="Pfam" id="PF09413"/>
    </source>
</evidence>
<dbReference type="OrthoDB" id="47495at2"/>
<dbReference type="Pfam" id="PF09413">
    <property type="entry name" value="DUF2007"/>
    <property type="match status" value="1"/>
</dbReference>
<dbReference type="Gene3D" id="3.30.70.790">
    <property type="entry name" value="UreE, C-terminal domain"/>
    <property type="match status" value="1"/>
</dbReference>
<protein>
    <recommendedName>
        <fullName evidence="1">DUF2007 domain-containing protein</fullName>
    </recommendedName>
</protein>
<dbReference type="SUPFAM" id="SSF54913">
    <property type="entry name" value="GlnB-like"/>
    <property type="match status" value="1"/>
</dbReference>
<feature type="domain" description="DUF2007" evidence="1">
    <location>
        <begin position="2"/>
        <end position="67"/>
    </location>
</feature>
<dbReference type="InterPro" id="IPR011322">
    <property type="entry name" value="N-reg_PII-like_a/b"/>
</dbReference>
<dbReference type="STRING" id="688269.Theth_1882"/>
<dbReference type="KEGG" id="tta:Theth_1882"/>
<dbReference type="Proteomes" id="UP000006804">
    <property type="component" value="Chromosome"/>
</dbReference>